<dbReference type="PANTHER" id="PTHR34413:SF2">
    <property type="entry name" value="PROPHAGE TAIL FIBER ASSEMBLY PROTEIN HOMOLOG TFAE-RELATED"/>
    <property type="match status" value="1"/>
</dbReference>
<name>A0ABS1SAP9_9RHOB</name>
<dbReference type="InterPro" id="IPR046454">
    <property type="entry name" value="GpA_endonuclease"/>
</dbReference>
<feature type="region of interest" description="Disordered" evidence="1">
    <location>
        <begin position="584"/>
        <end position="617"/>
    </location>
</feature>
<dbReference type="Pfam" id="PF20454">
    <property type="entry name" value="GpA_nuclease"/>
    <property type="match status" value="1"/>
</dbReference>
<feature type="domain" description="Terminase large subunit GpA endonuclease" evidence="3">
    <location>
        <begin position="285"/>
        <end position="567"/>
    </location>
</feature>
<dbReference type="InterPro" id="IPR008866">
    <property type="entry name" value="Phage_lambda_GpA-like"/>
</dbReference>
<evidence type="ECO:0000313" key="5">
    <source>
        <dbReference type="Proteomes" id="UP000644749"/>
    </source>
</evidence>
<dbReference type="RefSeq" id="WP_191312925.1">
    <property type="nucleotide sequence ID" value="NZ_BNCL01000035.1"/>
</dbReference>
<organism evidence="4 5">
    <name type="scientific">Paracoccus aerius</name>
    <dbReference type="NCBI Taxonomy" id="1915382"/>
    <lineage>
        <taxon>Bacteria</taxon>
        <taxon>Pseudomonadati</taxon>
        <taxon>Pseudomonadota</taxon>
        <taxon>Alphaproteobacteria</taxon>
        <taxon>Rhodobacterales</taxon>
        <taxon>Paracoccaceae</taxon>
        <taxon>Paracoccus</taxon>
    </lineage>
</organism>
<evidence type="ECO:0000313" key="4">
    <source>
        <dbReference type="EMBL" id="MBL3675614.1"/>
    </source>
</evidence>
<feature type="domain" description="Phage terminase large subunit GpA ATPase" evidence="2">
    <location>
        <begin position="28"/>
        <end position="276"/>
    </location>
</feature>
<dbReference type="InterPro" id="IPR051220">
    <property type="entry name" value="TFA_Chaperone"/>
</dbReference>
<reference evidence="4 5" key="1">
    <citation type="submission" date="2021-01" db="EMBL/GenBank/DDBJ databases">
        <title>011410 draft genome.</title>
        <authorList>
            <person name="Lang L."/>
        </authorList>
    </citation>
    <scope>NUCLEOTIDE SEQUENCE [LARGE SCALE GENOMIC DNA]</scope>
    <source>
        <strain evidence="4 5">KCTC 42845</strain>
    </source>
</reference>
<proteinExistence type="inferred from homology"/>
<accession>A0ABS1SAP9</accession>
<gene>
    <name evidence="4" type="ORF">JL111_19275</name>
</gene>
<sequence length="617" mass="68797">MAAMLAPPPVQTLSEWADENRVLSSESSAEQGKWRTSRTEYLRGIMDALADPAVQVVSVMKPAQVGWTEVINNAVGYYIDRDPSSILTIQPTVKMAENWSKKRLTPMLRDTPALRGKIKDAKSRDSDNTILEKGFPGGYLAIVGANTPNDLASRPVRIVLADEVDKYPPSAGDFGDPILLALSRQNTFWNRKTLIGSTPGHGQSSTVLAWYKQGDQRKYHVPCPHCDTEQVMRWERIVWDKDETGHKPETARYLCDECGCLWTDAERMRAVEQGQWIATAPFNGIASFHITIGLSPWVSMEQIVRKFLAAKDFAPRLRQWVNEVKGDPWEERGEASSAEELAARAEAYDDQSLPEGVRFITAGVDTQDDRLEYSLIGWGDGEEAWVIRHEVLLGDPGKLAVWSELDAALKDTTCVTEDGRSLRVRAACVDSGGHYGSMVLSFARARASRKIYATKGIGNDHRGSKPIWGKAMLRTKNAGDRLWAVGVDTAKDGLQARLRIVPGEERTPKAVHFPMAGLSADYFEQLTSEMVVTELTREGRLQRKWKMKPGQKRNEALDCFILAEAAMLSLPTRLMRTSYTGMPVAEPETADEPQNDPTPPVPVVKQKRNRQRWGGYS</sequence>
<evidence type="ECO:0000256" key="1">
    <source>
        <dbReference type="SAM" id="MobiDB-lite"/>
    </source>
</evidence>
<keyword evidence="5" id="KW-1185">Reference proteome</keyword>
<comment type="caution">
    <text evidence="4">The sequence shown here is derived from an EMBL/GenBank/DDBJ whole genome shotgun (WGS) entry which is preliminary data.</text>
</comment>
<evidence type="ECO:0000259" key="2">
    <source>
        <dbReference type="Pfam" id="PF05876"/>
    </source>
</evidence>
<dbReference type="PANTHER" id="PTHR34413">
    <property type="entry name" value="PROPHAGE TAIL FIBER ASSEMBLY PROTEIN HOMOLOG TFAE-RELATED-RELATED"/>
    <property type="match status" value="1"/>
</dbReference>
<dbReference type="InterPro" id="IPR046453">
    <property type="entry name" value="GpA_ATPase"/>
</dbReference>
<dbReference type="Pfam" id="PF05876">
    <property type="entry name" value="GpA_ATPase"/>
    <property type="match status" value="1"/>
</dbReference>
<dbReference type="Gene3D" id="3.40.50.300">
    <property type="entry name" value="P-loop containing nucleotide triphosphate hydrolases"/>
    <property type="match status" value="1"/>
</dbReference>
<dbReference type="Proteomes" id="UP000644749">
    <property type="component" value="Unassembled WGS sequence"/>
</dbReference>
<dbReference type="HAMAP" id="MF_04144">
    <property type="entry name" value="TERL_LAMBDA"/>
    <property type="match status" value="1"/>
</dbReference>
<protein>
    <submittedName>
        <fullName evidence="4">Phage terminase large subunit family protein</fullName>
    </submittedName>
</protein>
<evidence type="ECO:0000259" key="3">
    <source>
        <dbReference type="Pfam" id="PF20454"/>
    </source>
</evidence>
<dbReference type="InterPro" id="IPR027417">
    <property type="entry name" value="P-loop_NTPase"/>
</dbReference>
<dbReference type="EMBL" id="JAESHT010000034">
    <property type="protein sequence ID" value="MBL3675614.1"/>
    <property type="molecule type" value="Genomic_DNA"/>
</dbReference>